<evidence type="ECO:0000259" key="6">
    <source>
        <dbReference type="PROSITE" id="PS51115"/>
    </source>
</evidence>
<dbReference type="AlphaFoldDB" id="Q4TEZ4"/>
<accession>Q4TEZ4</accession>
<evidence type="ECO:0000256" key="5">
    <source>
        <dbReference type="SAM" id="MobiDB-lite"/>
    </source>
</evidence>
<dbReference type="SMART" id="SM00281">
    <property type="entry name" value="LamB"/>
    <property type="match status" value="1"/>
</dbReference>
<feature type="non-terminal residue" evidence="7">
    <location>
        <position position="279"/>
    </location>
</feature>
<feature type="region of interest" description="Disordered" evidence="5">
    <location>
        <begin position="1"/>
        <end position="51"/>
    </location>
</feature>
<dbReference type="Pfam" id="PF00052">
    <property type="entry name" value="Laminin_B"/>
    <property type="match status" value="1"/>
</dbReference>
<feature type="domain" description="Laminin IV type A" evidence="6">
    <location>
        <begin position="103"/>
        <end position="279"/>
    </location>
</feature>
<reference evidence="7" key="1">
    <citation type="journal article" date="2004" name="Nature">
        <title>Genome duplication in the teleost fish Tetraodon nigroviridis reveals the early vertebrate proto-karyotype.</title>
        <authorList>
            <person name="Jaillon O."/>
            <person name="Aury J.-M."/>
            <person name="Brunet F."/>
            <person name="Petit J.-L."/>
            <person name="Stange-Thomann N."/>
            <person name="Mauceli E."/>
            <person name="Bouneau L."/>
            <person name="Fischer C."/>
            <person name="Ozouf-Costaz C."/>
            <person name="Bernot A."/>
            <person name="Nicaud S."/>
            <person name="Jaffe D."/>
            <person name="Fisher S."/>
            <person name="Lutfalla G."/>
            <person name="Dossat C."/>
            <person name="Segurens B."/>
            <person name="Dasilva C."/>
            <person name="Salanoubat M."/>
            <person name="Levy M."/>
            <person name="Boudet N."/>
            <person name="Castellano S."/>
            <person name="Anthouard V."/>
            <person name="Jubin C."/>
            <person name="Castelli V."/>
            <person name="Katinka M."/>
            <person name="Vacherie B."/>
            <person name="Biemont C."/>
            <person name="Skalli Z."/>
            <person name="Cattolico L."/>
            <person name="Poulain J."/>
            <person name="De Berardinis V."/>
            <person name="Cruaud C."/>
            <person name="Duprat S."/>
            <person name="Brottier P."/>
            <person name="Coutanceau J.-P."/>
            <person name="Gouzy J."/>
            <person name="Parra G."/>
            <person name="Lardier G."/>
            <person name="Chapple C."/>
            <person name="McKernan K.J."/>
            <person name="McEwan P."/>
            <person name="Bosak S."/>
            <person name="Kellis M."/>
            <person name="Volff J.-N."/>
            <person name="Guigo R."/>
            <person name="Zody M.C."/>
            <person name="Mesirov J."/>
            <person name="Lindblad-Toh K."/>
            <person name="Birren B."/>
            <person name="Nusbaum C."/>
            <person name="Kahn D."/>
            <person name="Robinson-Rechavi M."/>
            <person name="Laudet V."/>
            <person name="Schachter V."/>
            <person name="Quetier F."/>
            <person name="Saurin W."/>
            <person name="Scarpelli C."/>
            <person name="Wincker P."/>
            <person name="Lander E.S."/>
            <person name="Weissenbach J."/>
            <person name="Roest Crollius H."/>
        </authorList>
    </citation>
    <scope>NUCLEOTIDE SEQUENCE [LARGE SCALE GENOMIC DNA]</scope>
</reference>
<dbReference type="KEGG" id="tng:GSTEN00001998G001"/>
<gene>
    <name evidence="7" type="ORF">GSTENG00001998001</name>
</gene>
<keyword evidence="3" id="KW-1015">Disulfide bond</keyword>
<organism evidence="7">
    <name type="scientific">Tetraodon nigroviridis</name>
    <name type="common">Spotted green pufferfish</name>
    <name type="synonym">Chelonodon nigroviridis</name>
    <dbReference type="NCBI Taxonomy" id="99883"/>
    <lineage>
        <taxon>Eukaryota</taxon>
        <taxon>Metazoa</taxon>
        <taxon>Chordata</taxon>
        <taxon>Craniata</taxon>
        <taxon>Vertebrata</taxon>
        <taxon>Euteleostomi</taxon>
        <taxon>Actinopterygii</taxon>
        <taxon>Neopterygii</taxon>
        <taxon>Teleostei</taxon>
        <taxon>Neoteleostei</taxon>
        <taxon>Acanthomorphata</taxon>
        <taxon>Eupercaria</taxon>
        <taxon>Tetraodontiformes</taxon>
        <taxon>Tetradontoidea</taxon>
        <taxon>Tetraodontidae</taxon>
        <taxon>Tetraodon</taxon>
    </lineage>
</organism>
<evidence type="ECO:0000256" key="2">
    <source>
        <dbReference type="ARBA" id="ARBA00022737"/>
    </source>
</evidence>
<name>Q4TEZ4_TETNG</name>
<comment type="caution">
    <text evidence="7">The sequence shown here is derived from an EMBL/GenBank/DDBJ whole genome shotgun (WGS) entry which is preliminary data.</text>
</comment>
<feature type="non-terminal residue" evidence="7">
    <location>
        <position position="1"/>
    </location>
</feature>
<evidence type="ECO:0000256" key="4">
    <source>
        <dbReference type="ARBA" id="ARBA00023180"/>
    </source>
</evidence>
<evidence type="ECO:0000313" key="7">
    <source>
        <dbReference type="EMBL" id="CAF88538.1"/>
    </source>
</evidence>
<evidence type="ECO:0000256" key="1">
    <source>
        <dbReference type="ARBA" id="ARBA00022729"/>
    </source>
</evidence>
<feature type="region of interest" description="Disordered" evidence="5">
    <location>
        <begin position="67"/>
        <end position="100"/>
    </location>
</feature>
<keyword evidence="2" id="KW-0677">Repeat</keyword>
<protein>
    <submittedName>
        <fullName evidence="7">(spotted green pufferfish) hypothetical protein</fullName>
    </submittedName>
</protein>
<reference evidence="7" key="2">
    <citation type="submission" date="2004-02" db="EMBL/GenBank/DDBJ databases">
        <authorList>
            <consortium name="Genoscope"/>
            <consortium name="Whitehead Institute Centre for Genome Research"/>
        </authorList>
    </citation>
    <scope>NUCLEOTIDE SEQUENCE</scope>
</reference>
<dbReference type="InterPro" id="IPR000034">
    <property type="entry name" value="Laminin_IV"/>
</dbReference>
<dbReference type="EMBL" id="CAAE01004977">
    <property type="protein sequence ID" value="CAF88538.1"/>
    <property type="molecule type" value="Genomic_DNA"/>
</dbReference>
<proteinExistence type="predicted"/>
<dbReference type="OrthoDB" id="430826at2759"/>
<feature type="compositionally biased region" description="Pro residues" evidence="5">
    <location>
        <begin position="70"/>
        <end position="86"/>
    </location>
</feature>
<dbReference type="PROSITE" id="PS51115">
    <property type="entry name" value="LAMININ_IVA"/>
    <property type="match status" value="1"/>
</dbReference>
<keyword evidence="1" id="KW-0732">Signal</keyword>
<sequence>VLSAPLVTAGGDVPAKTASWVKNATDARTDPSAPTAAPKGAGSGRTPPVRRCRVSATATAAAVLLAPVTPSIPSPPPSRTVSPPPGRSQREPQGPEGDKCVFLGPEGWGTAGVRDTGPTGVLFRWSPKHQDLEVISTSSLPAYLKAPGETESRTEASLPALSVSSSAFLLVLTRRLSSSGPYLGNQLLSYGQNLSFSLRMDHSVRQPSYNDVILEGGGLQVAASLGGLLSAAPCRQKMNYTFRLDEQPSSGWRPQLSSQQFQTLLQNLTSLRIRATFGP</sequence>
<keyword evidence="4" id="KW-0325">Glycoprotein</keyword>
<evidence type="ECO:0000256" key="3">
    <source>
        <dbReference type="ARBA" id="ARBA00023157"/>
    </source>
</evidence>